<dbReference type="AlphaFoldDB" id="A0A8S4RR87"/>
<evidence type="ECO:0000313" key="2">
    <source>
        <dbReference type="Proteomes" id="UP000838756"/>
    </source>
</evidence>
<reference evidence="1" key="1">
    <citation type="submission" date="2022-03" db="EMBL/GenBank/DDBJ databases">
        <authorList>
            <person name="Lindestad O."/>
        </authorList>
    </citation>
    <scope>NUCLEOTIDE SEQUENCE</scope>
</reference>
<comment type="caution">
    <text evidence="1">The sequence shown here is derived from an EMBL/GenBank/DDBJ whole genome shotgun (WGS) entry which is preliminary data.</text>
</comment>
<name>A0A8S4RR87_9NEOP</name>
<keyword evidence="2" id="KW-1185">Reference proteome</keyword>
<sequence length="96" mass="10647">MTSGIKSALDVLLVDRPLLTRTAFHNIAVLELTERCDELAAELDSTLTAHKALAALQAQLGCDMRVSTRTRYTCSLWADELAAQLDSLRHNKRHEA</sequence>
<evidence type="ECO:0000313" key="1">
    <source>
        <dbReference type="EMBL" id="CAH2239638.1"/>
    </source>
</evidence>
<organism evidence="1 2">
    <name type="scientific">Pararge aegeria aegeria</name>
    <dbReference type="NCBI Taxonomy" id="348720"/>
    <lineage>
        <taxon>Eukaryota</taxon>
        <taxon>Metazoa</taxon>
        <taxon>Ecdysozoa</taxon>
        <taxon>Arthropoda</taxon>
        <taxon>Hexapoda</taxon>
        <taxon>Insecta</taxon>
        <taxon>Pterygota</taxon>
        <taxon>Neoptera</taxon>
        <taxon>Endopterygota</taxon>
        <taxon>Lepidoptera</taxon>
        <taxon>Glossata</taxon>
        <taxon>Ditrysia</taxon>
        <taxon>Papilionoidea</taxon>
        <taxon>Nymphalidae</taxon>
        <taxon>Satyrinae</taxon>
        <taxon>Satyrini</taxon>
        <taxon>Parargina</taxon>
        <taxon>Pararge</taxon>
    </lineage>
</organism>
<protein>
    <submittedName>
        <fullName evidence="1">Jg3208 protein</fullName>
    </submittedName>
</protein>
<proteinExistence type="predicted"/>
<dbReference type="EMBL" id="CAKXAJ010025445">
    <property type="protein sequence ID" value="CAH2239638.1"/>
    <property type="molecule type" value="Genomic_DNA"/>
</dbReference>
<dbReference type="Proteomes" id="UP000838756">
    <property type="component" value="Unassembled WGS sequence"/>
</dbReference>
<gene>
    <name evidence="1" type="primary">jg3208</name>
    <name evidence="1" type="ORF">PAEG_LOCUS16303</name>
</gene>
<accession>A0A8S4RR87</accession>